<keyword evidence="14" id="KW-0157">Chromophore</keyword>
<keyword evidence="21" id="KW-1185">Reference proteome</keyword>
<dbReference type="Pfam" id="PF00124">
    <property type="entry name" value="Photo_RC"/>
    <property type="match status" value="1"/>
</dbReference>
<dbReference type="GO" id="GO:0009535">
    <property type="term" value="C:chloroplast thylakoid membrane"/>
    <property type="evidence" value="ECO:0007669"/>
    <property type="project" value="TreeGrafter"/>
</dbReference>
<keyword evidence="18" id="KW-0604">Photosystem II</keyword>
<evidence type="ECO:0000256" key="14">
    <source>
        <dbReference type="ARBA" id="ARBA00022991"/>
    </source>
</evidence>
<evidence type="ECO:0000256" key="5">
    <source>
        <dbReference type="ARBA" id="ARBA00022531"/>
    </source>
</evidence>
<evidence type="ECO:0000256" key="18">
    <source>
        <dbReference type="ARBA" id="ARBA00023276"/>
    </source>
</evidence>
<organism evidence="20 21">
    <name type="scientific">Aegilops tauschii subsp. strangulata</name>
    <name type="common">Goatgrass</name>
    <dbReference type="NCBI Taxonomy" id="200361"/>
    <lineage>
        <taxon>Eukaryota</taxon>
        <taxon>Viridiplantae</taxon>
        <taxon>Streptophyta</taxon>
        <taxon>Embryophyta</taxon>
        <taxon>Tracheophyta</taxon>
        <taxon>Spermatophyta</taxon>
        <taxon>Magnoliopsida</taxon>
        <taxon>Liliopsida</taxon>
        <taxon>Poales</taxon>
        <taxon>Poaceae</taxon>
        <taxon>BOP clade</taxon>
        <taxon>Pooideae</taxon>
        <taxon>Triticodae</taxon>
        <taxon>Triticeae</taxon>
        <taxon>Triticinae</taxon>
        <taxon>Aegilops</taxon>
    </lineage>
</organism>
<dbReference type="GO" id="GO:0009523">
    <property type="term" value="C:photosystem II"/>
    <property type="evidence" value="ECO:0007669"/>
    <property type="project" value="UniProtKB-KW"/>
</dbReference>
<evidence type="ECO:0000256" key="13">
    <source>
        <dbReference type="ARBA" id="ARBA00022990"/>
    </source>
</evidence>
<evidence type="ECO:0000256" key="8">
    <source>
        <dbReference type="ARBA" id="ARBA00022692"/>
    </source>
</evidence>
<reference evidence="20" key="3">
    <citation type="journal article" date="2017" name="Nature">
        <title>Genome sequence of the progenitor of the wheat D genome Aegilops tauschii.</title>
        <authorList>
            <person name="Luo M.C."/>
            <person name="Gu Y.Q."/>
            <person name="Puiu D."/>
            <person name="Wang H."/>
            <person name="Twardziok S.O."/>
            <person name="Deal K.R."/>
            <person name="Huo N."/>
            <person name="Zhu T."/>
            <person name="Wang L."/>
            <person name="Wang Y."/>
            <person name="McGuire P.E."/>
            <person name="Liu S."/>
            <person name="Long H."/>
            <person name="Ramasamy R.K."/>
            <person name="Rodriguez J.C."/>
            <person name="Van S.L."/>
            <person name="Yuan L."/>
            <person name="Wang Z."/>
            <person name="Xia Z."/>
            <person name="Xiao L."/>
            <person name="Anderson O.D."/>
            <person name="Ouyang S."/>
            <person name="Liang Y."/>
            <person name="Zimin A.V."/>
            <person name="Pertea G."/>
            <person name="Qi P."/>
            <person name="Bennetzen J.L."/>
            <person name="Dai X."/>
            <person name="Dawson M.W."/>
            <person name="Muller H.G."/>
            <person name="Kugler K."/>
            <person name="Rivarola-Duarte L."/>
            <person name="Spannagl M."/>
            <person name="Mayer K.F.X."/>
            <person name="Lu F.H."/>
            <person name="Bevan M.W."/>
            <person name="Leroy P."/>
            <person name="Li P."/>
            <person name="You F.M."/>
            <person name="Sun Q."/>
            <person name="Liu Z."/>
            <person name="Lyons E."/>
            <person name="Wicker T."/>
            <person name="Salzberg S.L."/>
            <person name="Devos K.M."/>
            <person name="Dvorak J."/>
        </authorList>
    </citation>
    <scope>NUCLEOTIDE SEQUENCE [LARGE SCALE GENOMIC DNA]</scope>
    <source>
        <strain evidence="20">cv. AL8/78</strain>
    </source>
</reference>
<keyword evidence="3" id="KW-0813">Transport</keyword>
<keyword evidence="11" id="KW-0249">Electron transport</keyword>
<keyword evidence="15" id="KW-0560">Oxidoreductase</keyword>
<evidence type="ECO:0000256" key="12">
    <source>
        <dbReference type="ARBA" id="ARBA00022989"/>
    </source>
</evidence>
<keyword evidence="7" id="KW-0934">Plastid</keyword>
<evidence type="ECO:0000256" key="16">
    <source>
        <dbReference type="ARBA" id="ARBA00023004"/>
    </source>
</evidence>
<dbReference type="PANTHER" id="PTHR33149">
    <property type="entry name" value="PHOTOSYSTEM II PROTEIN D1"/>
    <property type="match status" value="1"/>
</dbReference>
<name>A0A453NTD0_AEGTS</name>
<keyword evidence="4" id="KW-0148">Chlorophyll</keyword>
<evidence type="ECO:0000256" key="4">
    <source>
        <dbReference type="ARBA" id="ARBA00022494"/>
    </source>
</evidence>
<keyword evidence="8 19" id="KW-0812">Transmembrane</keyword>
<dbReference type="Proteomes" id="UP000015105">
    <property type="component" value="Chromosome 6D"/>
</dbReference>
<dbReference type="Gene3D" id="1.20.85.10">
    <property type="entry name" value="Photosystem II protein D1-like"/>
    <property type="match status" value="1"/>
</dbReference>
<evidence type="ECO:0000256" key="10">
    <source>
        <dbReference type="ARBA" id="ARBA00022842"/>
    </source>
</evidence>
<reference evidence="20" key="4">
    <citation type="submission" date="2019-03" db="UniProtKB">
        <authorList>
            <consortium name="EnsemblPlants"/>
        </authorList>
    </citation>
    <scope>IDENTIFICATION</scope>
</reference>
<dbReference type="PANTHER" id="PTHR33149:SF12">
    <property type="entry name" value="PHOTOSYSTEM II D2 PROTEIN"/>
    <property type="match status" value="1"/>
</dbReference>
<keyword evidence="10" id="KW-0460">Magnesium</keyword>
<evidence type="ECO:0000256" key="6">
    <source>
        <dbReference type="ARBA" id="ARBA00022553"/>
    </source>
</evidence>
<evidence type="ECO:0000313" key="21">
    <source>
        <dbReference type="Proteomes" id="UP000015105"/>
    </source>
</evidence>
<dbReference type="Gramene" id="AET6Gv20470200.1">
    <property type="protein sequence ID" value="AET6Gv20470200.1"/>
    <property type="gene ID" value="AET6Gv20470200"/>
</dbReference>
<proteinExistence type="inferred from homology"/>
<evidence type="ECO:0000256" key="7">
    <source>
        <dbReference type="ARBA" id="ARBA00022640"/>
    </source>
</evidence>
<comment type="subcellular location">
    <subcellularLocation>
        <location evidence="1">Membrane</location>
        <topology evidence="1">Multi-pass membrane protein</topology>
    </subcellularLocation>
</comment>
<evidence type="ECO:0000256" key="9">
    <source>
        <dbReference type="ARBA" id="ARBA00022723"/>
    </source>
</evidence>
<dbReference type="GO" id="GO:0016491">
    <property type="term" value="F:oxidoreductase activity"/>
    <property type="evidence" value="ECO:0007669"/>
    <property type="project" value="UniProtKB-KW"/>
</dbReference>
<keyword evidence="6" id="KW-0597">Phosphoprotein</keyword>
<reference evidence="21" key="2">
    <citation type="journal article" date="2017" name="Nat. Plants">
        <title>The Aegilops tauschii genome reveals multiple impacts of transposons.</title>
        <authorList>
            <person name="Zhao G."/>
            <person name="Zou C."/>
            <person name="Li K."/>
            <person name="Wang K."/>
            <person name="Li T."/>
            <person name="Gao L."/>
            <person name="Zhang X."/>
            <person name="Wang H."/>
            <person name="Yang Z."/>
            <person name="Liu X."/>
            <person name="Jiang W."/>
            <person name="Mao L."/>
            <person name="Kong X."/>
            <person name="Jiao Y."/>
            <person name="Jia J."/>
        </authorList>
    </citation>
    <scope>NUCLEOTIDE SEQUENCE [LARGE SCALE GENOMIC DNA]</scope>
    <source>
        <strain evidence="21">cv. AL8/78</strain>
    </source>
</reference>
<comment type="similarity">
    <text evidence="2">Belongs to the reaction center PufL/M/PsbA/D family.</text>
</comment>
<keyword evidence="5" id="KW-0602">Photosynthesis</keyword>
<evidence type="ECO:0000256" key="2">
    <source>
        <dbReference type="ARBA" id="ARBA00008204"/>
    </source>
</evidence>
<evidence type="ECO:0000256" key="3">
    <source>
        <dbReference type="ARBA" id="ARBA00022448"/>
    </source>
</evidence>
<keyword evidence="13" id="KW-0007">Acetylation</keyword>
<evidence type="ECO:0000256" key="15">
    <source>
        <dbReference type="ARBA" id="ARBA00023002"/>
    </source>
</evidence>
<dbReference type="InterPro" id="IPR000484">
    <property type="entry name" value="Photo_RC_L/M"/>
</dbReference>
<reference evidence="21" key="1">
    <citation type="journal article" date="2014" name="Science">
        <title>Ancient hybridizations among the ancestral genomes of bread wheat.</title>
        <authorList>
            <consortium name="International Wheat Genome Sequencing Consortium,"/>
            <person name="Marcussen T."/>
            <person name="Sandve S.R."/>
            <person name="Heier L."/>
            <person name="Spannagl M."/>
            <person name="Pfeifer M."/>
            <person name="Jakobsen K.S."/>
            <person name="Wulff B.B."/>
            <person name="Steuernagel B."/>
            <person name="Mayer K.F."/>
            <person name="Olsen O.A."/>
        </authorList>
    </citation>
    <scope>NUCLEOTIDE SEQUENCE [LARGE SCALE GENOMIC DNA]</scope>
    <source>
        <strain evidence="21">cv. AL8/78</strain>
    </source>
</reference>
<dbReference type="SUPFAM" id="SSF81483">
    <property type="entry name" value="Bacterial photosystem II reaction centre, L and M subunits"/>
    <property type="match status" value="1"/>
</dbReference>
<accession>A0A453NTD0</accession>
<evidence type="ECO:0000256" key="11">
    <source>
        <dbReference type="ARBA" id="ARBA00022982"/>
    </source>
</evidence>
<dbReference type="GO" id="GO:0009772">
    <property type="term" value="P:photosynthetic electron transport in photosystem II"/>
    <property type="evidence" value="ECO:0007669"/>
    <property type="project" value="InterPro"/>
</dbReference>
<keyword evidence="9" id="KW-0479">Metal-binding</keyword>
<dbReference type="GO" id="GO:0046872">
    <property type="term" value="F:metal ion binding"/>
    <property type="evidence" value="ECO:0007669"/>
    <property type="project" value="UniProtKB-KW"/>
</dbReference>
<evidence type="ECO:0000256" key="17">
    <source>
        <dbReference type="ARBA" id="ARBA00023136"/>
    </source>
</evidence>
<sequence>MLLLGHHRPANPFESCLSLMVVSFLHAHHLHMIGVAGVLGAALLCAIHGATVENTLFEDGDGG</sequence>
<keyword evidence="17 19" id="KW-0472">Membrane</keyword>
<evidence type="ECO:0000256" key="19">
    <source>
        <dbReference type="SAM" id="Phobius"/>
    </source>
</evidence>
<evidence type="ECO:0000313" key="20">
    <source>
        <dbReference type="EnsemblPlants" id="AET6Gv20470200.1"/>
    </source>
</evidence>
<evidence type="ECO:0000256" key="1">
    <source>
        <dbReference type="ARBA" id="ARBA00004141"/>
    </source>
</evidence>
<keyword evidence="12 19" id="KW-1133">Transmembrane helix</keyword>
<dbReference type="EnsemblPlants" id="AET6Gv20470200.1">
    <property type="protein sequence ID" value="AET6Gv20470200.1"/>
    <property type="gene ID" value="AET6Gv20470200"/>
</dbReference>
<keyword evidence="16" id="KW-0408">Iron</keyword>
<dbReference type="AlphaFoldDB" id="A0A453NTD0"/>
<feature type="transmembrane region" description="Helical" evidence="19">
    <location>
        <begin position="29"/>
        <end position="47"/>
    </location>
</feature>
<dbReference type="STRING" id="200361.A0A453NTD0"/>
<reference evidence="20" key="5">
    <citation type="journal article" date="2021" name="G3 (Bethesda)">
        <title>Aegilops tauschii genome assembly Aet v5.0 features greater sequence contiguity and improved annotation.</title>
        <authorList>
            <person name="Wang L."/>
            <person name="Zhu T."/>
            <person name="Rodriguez J.C."/>
            <person name="Deal K.R."/>
            <person name="Dubcovsky J."/>
            <person name="McGuire P.E."/>
            <person name="Lux T."/>
            <person name="Spannagl M."/>
            <person name="Mayer K.F.X."/>
            <person name="Baldrich P."/>
            <person name="Meyers B.C."/>
            <person name="Huo N."/>
            <person name="Gu Y.Q."/>
            <person name="Zhou H."/>
            <person name="Devos K.M."/>
            <person name="Bennetzen J.L."/>
            <person name="Unver T."/>
            <person name="Budak H."/>
            <person name="Gulick P.J."/>
            <person name="Galiba G."/>
            <person name="Kalapos B."/>
            <person name="Nelson D.R."/>
            <person name="Li P."/>
            <person name="You F.M."/>
            <person name="Luo M.C."/>
            <person name="Dvorak J."/>
        </authorList>
    </citation>
    <scope>NUCLEOTIDE SEQUENCE [LARGE SCALE GENOMIC DNA]</scope>
    <source>
        <strain evidence="20">cv. AL8/78</strain>
    </source>
</reference>
<dbReference type="GO" id="GO:0016168">
    <property type="term" value="F:chlorophyll binding"/>
    <property type="evidence" value="ECO:0007669"/>
    <property type="project" value="UniProtKB-KW"/>
</dbReference>
<protein>
    <submittedName>
        <fullName evidence="20">Uncharacterized protein</fullName>
    </submittedName>
</protein>
<dbReference type="InterPro" id="IPR055266">
    <property type="entry name" value="D1/D2"/>
</dbReference>
<dbReference type="InterPro" id="IPR036854">
    <property type="entry name" value="Photo_II_D1/D2_sf"/>
</dbReference>